<dbReference type="GO" id="GO:0051301">
    <property type="term" value="P:cell division"/>
    <property type="evidence" value="ECO:0007669"/>
    <property type="project" value="UniProtKB-KW"/>
</dbReference>
<evidence type="ECO:0000256" key="2">
    <source>
        <dbReference type="ARBA" id="ARBA00023210"/>
    </source>
</evidence>
<dbReference type="HAMAP" id="MF_01197">
    <property type="entry name" value="SepF"/>
    <property type="match status" value="1"/>
</dbReference>
<dbReference type="Gene3D" id="3.30.110.150">
    <property type="entry name" value="SepF-like protein"/>
    <property type="match status" value="1"/>
</dbReference>
<evidence type="ECO:0000256" key="3">
    <source>
        <dbReference type="ARBA" id="ARBA00023306"/>
    </source>
</evidence>
<dbReference type="PANTHER" id="PTHR35798">
    <property type="entry name" value="CELL DIVISION PROTEIN SEPF"/>
    <property type="match status" value="1"/>
</dbReference>
<evidence type="ECO:0000256" key="5">
    <source>
        <dbReference type="HAMAP-Rule" id="MF_01197"/>
    </source>
</evidence>
<evidence type="ECO:0000256" key="1">
    <source>
        <dbReference type="ARBA" id="ARBA00022618"/>
    </source>
</evidence>
<keyword evidence="5" id="KW-0963">Cytoplasm</keyword>
<accession>A0ABZ3CL07</accession>
<keyword evidence="1 5" id="KW-0132">Cell division</keyword>
<comment type="similarity">
    <text evidence="5">Belongs to the SepF family.</text>
</comment>
<proteinExistence type="inferred from homology"/>
<comment type="subunit">
    <text evidence="5">Homodimer. Interacts with FtsZ.</text>
</comment>
<feature type="region of interest" description="Disordered" evidence="6">
    <location>
        <begin position="17"/>
        <end position="109"/>
    </location>
</feature>
<protein>
    <recommendedName>
        <fullName evidence="5">Cell division protein SepF</fullName>
    </recommendedName>
</protein>
<dbReference type="Pfam" id="PF04472">
    <property type="entry name" value="SepF"/>
    <property type="match status" value="1"/>
</dbReference>
<evidence type="ECO:0000313" key="8">
    <source>
        <dbReference type="Proteomes" id="UP001455384"/>
    </source>
</evidence>
<evidence type="ECO:0000256" key="4">
    <source>
        <dbReference type="ARBA" id="ARBA00044936"/>
    </source>
</evidence>
<keyword evidence="3 5" id="KW-0131">Cell cycle</keyword>
<dbReference type="InterPro" id="IPR038594">
    <property type="entry name" value="SepF-like_sf"/>
</dbReference>
<dbReference type="InterPro" id="IPR007561">
    <property type="entry name" value="Cell_div_SepF/SepF-rel"/>
</dbReference>
<comment type="function">
    <text evidence="4 5">Cell division protein that is part of the divisome complex and is recruited early to the Z-ring. Probably stimulates Z-ring formation, perhaps through the cross-linking of FtsZ protofilaments. Its function overlaps with FtsA.</text>
</comment>
<dbReference type="RefSeq" id="WP_342389021.1">
    <property type="nucleotide sequence ID" value="NZ_CP138333.2"/>
</dbReference>
<evidence type="ECO:0000313" key="7">
    <source>
        <dbReference type="EMBL" id="WZX30505.1"/>
    </source>
</evidence>
<name>A0ABZ3CL07_9STAP</name>
<feature type="compositionally biased region" description="Basic and acidic residues" evidence="6">
    <location>
        <begin position="79"/>
        <end position="103"/>
    </location>
</feature>
<evidence type="ECO:0000256" key="6">
    <source>
        <dbReference type="SAM" id="MobiDB-lite"/>
    </source>
</evidence>
<keyword evidence="2 5" id="KW-0717">Septation</keyword>
<reference evidence="8" key="1">
    <citation type="submission" date="2023-10" db="EMBL/GenBank/DDBJ databases">
        <title>Genome analysis and identification of Salinococcus sp. Bachu38 nov., a PGPR from the rhizosphere of Tamarix.</title>
        <authorList>
            <person name="Liang Z."/>
            <person name="Zhang X."/>
            <person name="Jia J."/>
            <person name="Chen X."/>
            <person name="Wang Y."/>
            <person name="Wang Q."/>
            <person name="Wang R."/>
        </authorList>
    </citation>
    <scope>NUCLEOTIDE SEQUENCE [LARGE SCALE GENOMIC DNA]</scope>
    <source>
        <strain evidence="8">Bachu38</strain>
    </source>
</reference>
<dbReference type="Proteomes" id="UP001455384">
    <property type="component" value="Chromosome"/>
</dbReference>
<gene>
    <name evidence="5" type="primary">sepF</name>
    <name evidence="7" type="ORF">RQP18_04755</name>
</gene>
<feature type="compositionally biased region" description="Basic and acidic residues" evidence="6">
    <location>
        <begin position="19"/>
        <end position="28"/>
    </location>
</feature>
<organism evidence="7 8">
    <name type="scientific">Salinicoccus bachuensis</name>
    <dbReference type="NCBI Taxonomy" id="3136731"/>
    <lineage>
        <taxon>Bacteria</taxon>
        <taxon>Bacillati</taxon>
        <taxon>Bacillota</taxon>
        <taxon>Bacilli</taxon>
        <taxon>Bacillales</taxon>
        <taxon>Staphylococcaceae</taxon>
        <taxon>Salinicoccus</taxon>
    </lineage>
</organism>
<sequence length="200" mass="22268">MAIKKFFKDIFIVEYEEDAPAKEQKESKAVGSNAKVTSLEQSKKGRSGSQGPSAEAAQPKSKPQPKPQKKDSVSPSFRQTERRQSTRQRQEKDKKAIQKEKETTLMSAEASNTKVCLFEPRVFSETQDIADELKNERATLVNLSKVDHGPKKRIVDFLSGTVYALDGDIQKVGADIFLCTPNSVGVEGEISEDKNQTEEM</sequence>
<dbReference type="EMBL" id="CP138333">
    <property type="protein sequence ID" value="WZX30505.1"/>
    <property type="molecule type" value="Genomic_DNA"/>
</dbReference>
<keyword evidence="8" id="KW-1185">Reference proteome</keyword>
<dbReference type="InterPro" id="IPR023052">
    <property type="entry name" value="Cell_div_SepF"/>
</dbReference>
<dbReference type="PANTHER" id="PTHR35798:SF1">
    <property type="entry name" value="CELL DIVISION PROTEIN SEPF"/>
    <property type="match status" value="1"/>
</dbReference>
<comment type="subcellular location">
    <subcellularLocation>
        <location evidence="5">Cytoplasm</location>
    </subcellularLocation>
    <text evidence="5">Localizes to the division site, in a FtsZ-dependent manner.</text>
</comment>